<accession>A0A6J5R4S3</accession>
<dbReference type="InterPro" id="IPR045565">
    <property type="entry name" value="Phage_capsid_2"/>
</dbReference>
<organism evidence="1">
    <name type="scientific">uncultured Caudovirales phage</name>
    <dbReference type="NCBI Taxonomy" id="2100421"/>
    <lineage>
        <taxon>Viruses</taxon>
        <taxon>Duplodnaviria</taxon>
        <taxon>Heunggongvirae</taxon>
        <taxon>Uroviricota</taxon>
        <taxon>Caudoviricetes</taxon>
        <taxon>Peduoviridae</taxon>
        <taxon>Maltschvirus</taxon>
        <taxon>Maltschvirus maltsch</taxon>
    </lineage>
</organism>
<dbReference type="Pfam" id="PF19821">
    <property type="entry name" value="Phage_capsid_2"/>
    <property type="match status" value="1"/>
</dbReference>
<name>A0A6J5R4S3_9CAUD</name>
<gene>
    <name evidence="1" type="ORF">UFOVP1167_14</name>
</gene>
<reference evidence="1" key="1">
    <citation type="submission" date="2020-05" db="EMBL/GenBank/DDBJ databases">
        <authorList>
            <person name="Chiriac C."/>
            <person name="Salcher M."/>
            <person name="Ghai R."/>
            <person name="Kavagutti S V."/>
        </authorList>
    </citation>
    <scope>NUCLEOTIDE SEQUENCE</scope>
</reference>
<proteinExistence type="predicted"/>
<protein>
    <submittedName>
        <fullName evidence="1">Uncharacterized protein</fullName>
    </submittedName>
</protein>
<sequence>MAVDITDAFIKQYESDVFLAFQRMGSKLRNTVRIKNGVNGSSTFFQKAGSGTATQKSRHGNVSPMNIDHSNVECTLADWYAADYIDKLDELKINIDERMVVAQNAAAALGRKTDDMIITQLDATTNTQTEASTARLTSTKINKEFVRFGAADVPDDGNRFWAVGHEQWTDLLGITAFSSSDYVGQDQLPYKAGMSAKMWMSFMWFQFSGLPVASNIWKTFAYHRNCIAHAIGQDVTSEMNYIPEKVSTLATSFMSMGSVLIDATGVGEVQAYAA</sequence>
<evidence type="ECO:0000313" key="1">
    <source>
        <dbReference type="EMBL" id="CAB4187755.1"/>
    </source>
</evidence>
<dbReference type="EMBL" id="LR797113">
    <property type="protein sequence ID" value="CAB4187755.1"/>
    <property type="molecule type" value="Genomic_DNA"/>
</dbReference>